<keyword evidence="5" id="KW-0614">Plasmid</keyword>
<protein>
    <submittedName>
        <fullName evidence="5">Short-chain dehydrogenase</fullName>
    </submittedName>
</protein>
<dbReference type="InterPro" id="IPR057326">
    <property type="entry name" value="KR_dom"/>
</dbReference>
<accession>A0A1B1A7K0</accession>
<organism evidence="5 6">
    <name type="scientific">Tritonibacter mobilis F1926</name>
    <dbReference type="NCBI Taxonomy" id="1265309"/>
    <lineage>
        <taxon>Bacteria</taxon>
        <taxon>Pseudomonadati</taxon>
        <taxon>Pseudomonadota</taxon>
        <taxon>Alphaproteobacteria</taxon>
        <taxon>Rhodobacterales</taxon>
        <taxon>Paracoccaceae</taxon>
        <taxon>Tritonibacter</taxon>
    </lineage>
</organism>
<dbReference type="InterPro" id="IPR036291">
    <property type="entry name" value="NAD(P)-bd_dom_sf"/>
</dbReference>
<evidence type="ECO:0000313" key="6">
    <source>
        <dbReference type="Proteomes" id="UP000013243"/>
    </source>
</evidence>
<geneLocation type="plasmid" evidence="5 6">
    <name>unnamed1</name>
</geneLocation>
<dbReference type="CDD" id="cd05233">
    <property type="entry name" value="SDR_c"/>
    <property type="match status" value="1"/>
</dbReference>
<dbReference type="FunFam" id="3.40.50.720:FF:000084">
    <property type="entry name" value="Short-chain dehydrogenase reductase"/>
    <property type="match status" value="1"/>
</dbReference>
<dbReference type="InterPro" id="IPR002347">
    <property type="entry name" value="SDR_fam"/>
</dbReference>
<dbReference type="RefSeq" id="WP_046002780.1">
    <property type="nucleotide sequence ID" value="NZ_CP015231.1"/>
</dbReference>
<dbReference type="EMBL" id="CP015231">
    <property type="protein sequence ID" value="ANP42507.1"/>
    <property type="molecule type" value="Genomic_DNA"/>
</dbReference>
<dbReference type="OrthoDB" id="9810734at2"/>
<dbReference type="PROSITE" id="PS00061">
    <property type="entry name" value="ADH_SHORT"/>
    <property type="match status" value="1"/>
</dbReference>
<comment type="similarity">
    <text evidence="1 3">Belongs to the short-chain dehydrogenases/reductases (SDR) family.</text>
</comment>
<dbReference type="SMART" id="SM00822">
    <property type="entry name" value="PKS_KR"/>
    <property type="match status" value="1"/>
</dbReference>
<evidence type="ECO:0000259" key="4">
    <source>
        <dbReference type="SMART" id="SM00822"/>
    </source>
</evidence>
<dbReference type="PANTHER" id="PTHR43669:SF3">
    <property type="entry name" value="ALCOHOL DEHYDROGENASE, PUTATIVE (AFU_ORTHOLOGUE AFUA_3G03445)-RELATED"/>
    <property type="match status" value="1"/>
</dbReference>
<evidence type="ECO:0000256" key="1">
    <source>
        <dbReference type="ARBA" id="ARBA00006484"/>
    </source>
</evidence>
<dbReference type="SUPFAM" id="SSF51735">
    <property type="entry name" value="NAD(P)-binding Rossmann-fold domains"/>
    <property type="match status" value="1"/>
</dbReference>
<dbReference type="GeneID" id="28251605"/>
<dbReference type="InterPro" id="IPR020904">
    <property type="entry name" value="Sc_DH/Rdtase_CS"/>
</dbReference>
<evidence type="ECO:0000313" key="5">
    <source>
        <dbReference type="EMBL" id="ANP42507.1"/>
    </source>
</evidence>
<dbReference type="KEGG" id="rmb:K529_017190"/>
<proteinExistence type="inferred from homology"/>
<dbReference type="PRINTS" id="PR00080">
    <property type="entry name" value="SDRFAMILY"/>
</dbReference>
<feature type="domain" description="Ketoreductase" evidence="4">
    <location>
        <begin position="7"/>
        <end position="187"/>
    </location>
</feature>
<dbReference type="Gene3D" id="3.40.50.720">
    <property type="entry name" value="NAD(P)-binding Rossmann-like Domain"/>
    <property type="match status" value="1"/>
</dbReference>
<dbReference type="AlphaFoldDB" id="A0A1B1A7K0"/>
<keyword evidence="2" id="KW-0560">Oxidoreductase</keyword>
<dbReference type="GO" id="GO:0016491">
    <property type="term" value="F:oxidoreductase activity"/>
    <property type="evidence" value="ECO:0007669"/>
    <property type="project" value="UniProtKB-KW"/>
</dbReference>
<dbReference type="Pfam" id="PF00106">
    <property type="entry name" value="adh_short"/>
    <property type="match status" value="1"/>
</dbReference>
<sequence>MTDMTGKTVIITGASRGIGAAAAEAFAVAGANVVLAARSQDEIAAIAADITAAGGNALALRCDVADWDAVAALVAQAEEAFGPTDLLINNAGLIDPIARLSDSDVEGWNKVIDVNVKGVYHGLRAVLPGMQARGKGTVINISSGAATSVLEGWSHYCASKAAVLSLTRCAHEEYGAQGLRIMGLSPGTVATALQTSIRASGINPVSQLDPAVHIPAEWVAKALVWLAGPGGDDWVGQDFALKSDEAREKVGLPPVSG</sequence>
<dbReference type="Proteomes" id="UP000013243">
    <property type="component" value="Plasmid unnamed1"/>
</dbReference>
<dbReference type="PRINTS" id="PR00081">
    <property type="entry name" value="GDHRDH"/>
</dbReference>
<evidence type="ECO:0000256" key="2">
    <source>
        <dbReference type="ARBA" id="ARBA00023002"/>
    </source>
</evidence>
<name>A0A1B1A7K0_9RHOB</name>
<reference evidence="5 6" key="1">
    <citation type="journal article" date="2016" name="ISME J.">
        <title>Global occurrence and heterogeneity of the Roseobacter-clade species Ruegeria mobilis.</title>
        <authorList>
            <person name="Sonnenschein E."/>
            <person name="Gram L."/>
        </authorList>
    </citation>
    <scope>NUCLEOTIDE SEQUENCE [LARGE SCALE GENOMIC DNA]</scope>
    <source>
        <strain evidence="5 6">F1926</strain>
        <plasmid evidence="5 6">unnamed1</plasmid>
    </source>
</reference>
<evidence type="ECO:0000256" key="3">
    <source>
        <dbReference type="RuleBase" id="RU000363"/>
    </source>
</evidence>
<gene>
    <name evidence="5" type="ORF">K529_017190</name>
</gene>
<dbReference type="PANTHER" id="PTHR43669">
    <property type="entry name" value="5-KETO-D-GLUCONATE 5-REDUCTASE"/>
    <property type="match status" value="1"/>
</dbReference>